<dbReference type="EMBL" id="BMAO01034121">
    <property type="protein sequence ID" value="GFQ94112.1"/>
    <property type="molecule type" value="Genomic_DNA"/>
</dbReference>
<dbReference type="GO" id="GO:0015385">
    <property type="term" value="F:sodium:proton antiporter activity"/>
    <property type="evidence" value="ECO:0007669"/>
    <property type="project" value="InterPro"/>
</dbReference>
<evidence type="ECO:0000256" key="10">
    <source>
        <dbReference type="SAM" id="Phobius"/>
    </source>
</evidence>
<gene>
    <name evidence="12" type="primary">NHX7</name>
    <name evidence="12" type="ORF">TNCT_276361</name>
</gene>
<dbReference type="GO" id="GO:0051453">
    <property type="term" value="P:regulation of intracellular pH"/>
    <property type="evidence" value="ECO:0007669"/>
    <property type="project" value="TreeGrafter"/>
</dbReference>
<evidence type="ECO:0000256" key="7">
    <source>
        <dbReference type="ARBA" id="ARBA00023065"/>
    </source>
</evidence>
<evidence type="ECO:0000256" key="5">
    <source>
        <dbReference type="ARBA" id="ARBA00022989"/>
    </source>
</evidence>
<dbReference type="Gene3D" id="1.20.120.350">
    <property type="entry name" value="Voltage-gated potassium channels. Chain C"/>
    <property type="match status" value="1"/>
</dbReference>
<evidence type="ECO:0000259" key="11">
    <source>
        <dbReference type="Pfam" id="PF00999"/>
    </source>
</evidence>
<evidence type="ECO:0000256" key="6">
    <source>
        <dbReference type="ARBA" id="ARBA00023053"/>
    </source>
</evidence>
<dbReference type="AlphaFoldDB" id="A0A8X6IGM7"/>
<evidence type="ECO:0000256" key="2">
    <source>
        <dbReference type="ARBA" id="ARBA00022448"/>
    </source>
</evidence>
<evidence type="ECO:0000256" key="1">
    <source>
        <dbReference type="ARBA" id="ARBA00004651"/>
    </source>
</evidence>
<dbReference type="InterPro" id="IPR014710">
    <property type="entry name" value="RmlC-like_jellyroll"/>
</dbReference>
<feature type="transmembrane region" description="Helical" evidence="10">
    <location>
        <begin position="695"/>
        <end position="718"/>
    </location>
</feature>
<feature type="transmembrane region" description="Helical" evidence="10">
    <location>
        <begin position="30"/>
        <end position="52"/>
    </location>
</feature>
<feature type="transmembrane region" description="Helical" evidence="10">
    <location>
        <begin position="125"/>
        <end position="146"/>
    </location>
</feature>
<keyword evidence="4 10" id="KW-0812">Transmembrane</keyword>
<keyword evidence="9" id="KW-0739">Sodium transport</keyword>
<dbReference type="SUPFAM" id="SSF81324">
    <property type="entry name" value="Voltage-gated potassium channels"/>
    <property type="match status" value="1"/>
</dbReference>
<feature type="transmembrane region" description="Helical" evidence="10">
    <location>
        <begin position="152"/>
        <end position="176"/>
    </location>
</feature>
<organism evidence="12 13">
    <name type="scientific">Trichonephila clavata</name>
    <name type="common">Joro spider</name>
    <name type="synonym">Nephila clavata</name>
    <dbReference type="NCBI Taxonomy" id="2740835"/>
    <lineage>
        <taxon>Eukaryota</taxon>
        <taxon>Metazoa</taxon>
        <taxon>Ecdysozoa</taxon>
        <taxon>Arthropoda</taxon>
        <taxon>Chelicerata</taxon>
        <taxon>Arachnida</taxon>
        <taxon>Araneae</taxon>
        <taxon>Araneomorphae</taxon>
        <taxon>Entelegynae</taxon>
        <taxon>Araneoidea</taxon>
        <taxon>Nephilidae</taxon>
        <taxon>Trichonephila</taxon>
    </lineage>
</organism>
<evidence type="ECO:0000313" key="12">
    <source>
        <dbReference type="EMBL" id="GFQ94112.1"/>
    </source>
</evidence>
<reference evidence="12" key="1">
    <citation type="submission" date="2020-07" db="EMBL/GenBank/DDBJ databases">
        <title>Multicomponent nature underlies the extraordinary mechanical properties of spider dragline silk.</title>
        <authorList>
            <person name="Kono N."/>
            <person name="Nakamura H."/>
            <person name="Mori M."/>
            <person name="Yoshida Y."/>
            <person name="Ohtoshi R."/>
            <person name="Malay A.D."/>
            <person name="Moran D.A.P."/>
            <person name="Tomita M."/>
            <person name="Numata K."/>
            <person name="Arakawa K."/>
        </authorList>
    </citation>
    <scope>NUCLEOTIDE SEQUENCE</scope>
</reference>
<dbReference type="GO" id="GO:0098719">
    <property type="term" value="P:sodium ion import across plasma membrane"/>
    <property type="evidence" value="ECO:0007669"/>
    <property type="project" value="TreeGrafter"/>
</dbReference>
<dbReference type="PANTHER" id="PTHR10110:SF86">
    <property type="entry name" value="SODIUM_HYDROGEN EXCHANGER 7"/>
    <property type="match status" value="1"/>
</dbReference>
<evidence type="ECO:0000256" key="8">
    <source>
        <dbReference type="ARBA" id="ARBA00023136"/>
    </source>
</evidence>
<evidence type="ECO:0000256" key="9">
    <source>
        <dbReference type="ARBA" id="ARBA00023201"/>
    </source>
</evidence>
<keyword evidence="8 10" id="KW-0472">Membrane</keyword>
<feature type="transmembrane region" description="Helical" evidence="10">
    <location>
        <begin position="59"/>
        <end position="78"/>
    </location>
</feature>
<dbReference type="InterPro" id="IPR027359">
    <property type="entry name" value="Volt_channel_dom_sf"/>
</dbReference>
<comment type="caution">
    <text evidence="12">The sequence shown here is derived from an EMBL/GenBank/DDBJ whole genome shotgun (WGS) entry which is preliminary data.</text>
</comment>
<keyword evidence="2" id="KW-0813">Transport</keyword>
<feature type="transmembrane region" description="Helical" evidence="10">
    <location>
        <begin position="344"/>
        <end position="368"/>
    </location>
</feature>
<dbReference type="PANTHER" id="PTHR10110">
    <property type="entry name" value="SODIUM/HYDROGEN EXCHANGER"/>
    <property type="match status" value="1"/>
</dbReference>
<dbReference type="Gene3D" id="2.60.120.10">
    <property type="entry name" value="Jelly Rolls"/>
    <property type="match status" value="1"/>
</dbReference>
<feature type="transmembrane region" description="Helical" evidence="10">
    <location>
        <begin position="588"/>
        <end position="615"/>
    </location>
</feature>
<feature type="transmembrane region" description="Helical" evidence="10">
    <location>
        <begin position="314"/>
        <end position="332"/>
    </location>
</feature>
<sequence length="1132" mass="130221">MNLLISSTQDFQNSTEIPWEDEKKAVHKSYLIGARSIQFIMCSLFAGIVINFGSKKYHYPFTVGCFIFGVIVGLFDVYSEFVRNFTVVTRMDPSDMMLTFLPILIFESSFGMDAHMFYRALSQCVLLALPGLVLCTILTGVFAKYVLTSYNWSWFTAFLFGSIVSATDPVAVVALLKEMRMPHSFTILIEGESLLNDGVAIVLYDTLSLHVFSTSPLSIKDSVIELLKTCIGAPIFGYVSAKLAELILARIYVSPVSEMSVIFLQAYITYFVAERFLGVSAVLAVVLFGVTLNANKMCISPESESLIQTDWRLLAVYANTLIFVIVGVLVSVHLSQEYSSEDAYFVFLTFIALTLFRGITILLFYPVLKSTGYGLNWKEGVVLAWGGLRGGVGLALALMFVSKPRHDASENINKDLKIICKSDWRYKKADWTWLLQKTKLHDPYKGGLYGDDPSMCSLFIPYGTCDECMVSLMPYSPSDQEMRDLNEAARGKVLRAMKGFLWRQFRNGLIQRRALKFLSTAVDNACDTPKKYLKAKDVSSKFMRSRRFYRWLVKNVSKSLERIELQESPYEREIKQLRIKHRRGFRKLCSVFYFSWMFEPLIIAVILLNVAQIVIDVHLLRMQQKMMLLIPIYISSIFFIVFYILEIVIKVVTLRWHRYIKNPWNKFHFTASMIAVIAGIVDFVLFFHYLSSPVFLTYIRLVIALRVIGIYQVLRVLYFNFLSLVRNYYSKEFYYEYDVGRGFLFANQAVLKKIEAIVDFGPCVKIPLTICEENILHMLDNLTEFEEEFPAIAFALQSNRAARRILNRVQIVLDRFKEKSLILKEDIIILKKILFEMTKKVAYAPRIRPVIHDISKILEESDWIRFSDASKIILENHTICSYRRGEVIHKVGKHHQWVHIIASGIVKVLWNNAESKTSPHQMYNKLPNTDTLLFFDLKDEKEIWDFLVTSQTLGLLGYLQKTKSITTAVCEKDCELIQINYAFLKNAEEEYHFNYAMWRMVAINVGVSVLKQQPRYTDYSDDDIKMRLQKGIMPSLLKINHWKVPEVIDDVVLIQGRVKDSENAIKFIGPAYIPNTCKKIIVLDNIDKRPQVIMILLPTEEYNFKLCRHWTNPAEISSSGLCSLHFAGVQTL</sequence>
<dbReference type="GO" id="GO:0015386">
    <property type="term" value="F:potassium:proton antiporter activity"/>
    <property type="evidence" value="ECO:0007669"/>
    <property type="project" value="TreeGrafter"/>
</dbReference>
<evidence type="ECO:0000256" key="3">
    <source>
        <dbReference type="ARBA" id="ARBA00022475"/>
    </source>
</evidence>
<keyword evidence="7" id="KW-0406">Ion transport</keyword>
<keyword evidence="5 10" id="KW-1133">Transmembrane helix</keyword>
<dbReference type="Gene3D" id="6.10.140.1330">
    <property type="match status" value="1"/>
</dbReference>
<dbReference type="OrthoDB" id="441412at2759"/>
<keyword evidence="3" id="KW-1003">Cell membrane</keyword>
<name>A0A8X6IGM7_TRICU</name>
<evidence type="ECO:0000256" key="4">
    <source>
        <dbReference type="ARBA" id="ARBA00022692"/>
    </source>
</evidence>
<feature type="domain" description="Cation/H+ exchanger transmembrane" evidence="11">
    <location>
        <begin position="44"/>
        <end position="403"/>
    </location>
</feature>
<feature type="transmembrane region" description="Helical" evidence="10">
    <location>
        <begin position="276"/>
        <end position="294"/>
    </location>
</feature>
<comment type="subcellular location">
    <subcellularLocation>
        <location evidence="1">Cell membrane</location>
        <topology evidence="1">Multi-pass membrane protein</topology>
    </subcellularLocation>
</comment>
<evidence type="ECO:0000313" key="13">
    <source>
        <dbReference type="Proteomes" id="UP000887116"/>
    </source>
</evidence>
<dbReference type="SUPFAM" id="SSF51206">
    <property type="entry name" value="cAMP-binding domain-like"/>
    <property type="match status" value="1"/>
</dbReference>
<dbReference type="Pfam" id="PF00999">
    <property type="entry name" value="Na_H_Exchanger"/>
    <property type="match status" value="1"/>
</dbReference>
<dbReference type="InterPro" id="IPR006153">
    <property type="entry name" value="Cation/H_exchanger_TM"/>
</dbReference>
<dbReference type="InterPro" id="IPR018490">
    <property type="entry name" value="cNMP-bd_dom_sf"/>
</dbReference>
<feature type="transmembrane region" description="Helical" evidence="10">
    <location>
        <begin position="380"/>
        <end position="401"/>
    </location>
</feature>
<dbReference type="InterPro" id="IPR018422">
    <property type="entry name" value="Cation/H_exchanger_CPA1"/>
</dbReference>
<feature type="transmembrane region" description="Helical" evidence="10">
    <location>
        <begin position="627"/>
        <end position="649"/>
    </location>
</feature>
<proteinExistence type="predicted"/>
<feature type="transmembrane region" description="Helical" evidence="10">
    <location>
        <begin position="669"/>
        <end position="689"/>
    </location>
</feature>
<dbReference type="GO" id="GO:0005886">
    <property type="term" value="C:plasma membrane"/>
    <property type="evidence" value="ECO:0007669"/>
    <property type="project" value="UniProtKB-SubCell"/>
</dbReference>
<keyword evidence="6" id="KW-0915">Sodium</keyword>
<dbReference type="Proteomes" id="UP000887116">
    <property type="component" value="Unassembled WGS sequence"/>
</dbReference>
<accession>A0A8X6IGM7</accession>
<keyword evidence="13" id="KW-1185">Reference proteome</keyword>
<protein>
    <recommendedName>
        <fullName evidence="11">Cation/H+ exchanger transmembrane domain-containing protein</fullName>
    </recommendedName>
</protein>